<feature type="compositionally biased region" description="Basic and acidic residues" evidence="5">
    <location>
        <begin position="373"/>
        <end position="382"/>
    </location>
</feature>
<feature type="compositionally biased region" description="Acidic residues" evidence="5">
    <location>
        <begin position="17"/>
        <end position="27"/>
    </location>
</feature>
<feature type="compositionally biased region" description="Acidic residues" evidence="5">
    <location>
        <begin position="332"/>
        <end position="372"/>
    </location>
</feature>
<comment type="subcellular location">
    <subcellularLocation>
        <location evidence="1">Nucleus</location>
    </subcellularLocation>
</comment>
<protein>
    <submittedName>
        <fullName evidence="6">Putative nucleosome assembly protein nap-1</fullName>
    </submittedName>
</protein>
<dbReference type="FunFam" id="1.20.5.1500:FF:000001">
    <property type="entry name" value="Nucleosome assembly protein 1-like 1"/>
    <property type="match status" value="1"/>
</dbReference>
<evidence type="ECO:0000256" key="2">
    <source>
        <dbReference type="ARBA" id="ARBA00009947"/>
    </source>
</evidence>
<dbReference type="InterPro" id="IPR002164">
    <property type="entry name" value="NAP_family"/>
</dbReference>
<dbReference type="AlphaFoldDB" id="A0A1Q3G1Q6"/>
<sequence length="434" mass="50014">MTGTESAAKAVESSASDGEDQVPDFLDDPAYMTSASRRMMMKEVIKALPETVQHRVNALKHLQKKYLKLEAKFFEEVYALECKYQELYQPLVDRRKAVITGETELEAGESEWKEESEDEDDEVDAEVTERFKQMALNYKNQHSKIIKDAQGIPAFWLTVFKNTQTMADMIQPHDEPVLAHLTNVNIVYKTDPMSYVLEFHFSPNPYFKDAVLTKQYFMRCTVDQEEPFNFEGPEIFKCTGCTIQWNPSKNVTVKTIKKQQKHKQRGVIRTLTKTLPNDSFFNFFNPPQVQEDDKNVDDETQMLLASDFEIGHFLRARIIPKAILYYTGEVMDEDDDGEEEEEEEEEESEEESESESESGSECESVNEAEDAPDEKKKINLEPRVKRHEGRLASLKKGNYLLQANVDRIKDEINKIREMCCTLQSDLDSVIADLG</sequence>
<dbReference type="PANTHER" id="PTHR11875">
    <property type="entry name" value="TESTIS-SPECIFIC Y-ENCODED PROTEIN"/>
    <property type="match status" value="1"/>
</dbReference>
<dbReference type="FunFam" id="3.30.1120.90:FF:000001">
    <property type="entry name" value="Nucleosome assembly protein 1-like 1"/>
    <property type="match status" value="1"/>
</dbReference>
<comment type="similarity">
    <text evidence="2 4">Belongs to the nucleosome assembly protein (NAP) family.</text>
</comment>
<name>A0A1Q3G1Q6_CULTA</name>
<proteinExistence type="inferred from homology"/>
<dbReference type="Gene3D" id="1.20.5.1500">
    <property type="match status" value="1"/>
</dbReference>
<dbReference type="EMBL" id="GFDL01001312">
    <property type="protein sequence ID" value="JAV33733.1"/>
    <property type="molecule type" value="Transcribed_RNA"/>
</dbReference>
<dbReference type="GO" id="GO:0005634">
    <property type="term" value="C:nucleus"/>
    <property type="evidence" value="ECO:0007669"/>
    <property type="project" value="UniProtKB-SubCell"/>
</dbReference>
<feature type="compositionally biased region" description="Low complexity" evidence="5">
    <location>
        <begin position="1"/>
        <end position="16"/>
    </location>
</feature>
<evidence type="ECO:0000256" key="4">
    <source>
        <dbReference type="RuleBase" id="RU003876"/>
    </source>
</evidence>
<dbReference type="Gene3D" id="3.30.1120.90">
    <property type="entry name" value="Nucleosome assembly protein"/>
    <property type="match status" value="1"/>
</dbReference>
<evidence type="ECO:0000256" key="3">
    <source>
        <dbReference type="ARBA" id="ARBA00023242"/>
    </source>
</evidence>
<evidence type="ECO:0000256" key="5">
    <source>
        <dbReference type="SAM" id="MobiDB-lite"/>
    </source>
</evidence>
<reference evidence="6" key="1">
    <citation type="submission" date="2017-01" db="EMBL/GenBank/DDBJ databases">
        <title>A deep insight into the sialotranscriptome of adult male and female Cluex tarsalis mosquitoes.</title>
        <authorList>
            <person name="Ribeiro J.M."/>
            <person name="Moreira F."/>
            <person name="Bernard K.A."/>
            <person name="Calvo E."/>
        </authorList>
    </citation>
    <scope>NUCLEOTIDE SEQUENCE</scope>
    <source>
        <strain evidence="6">Kern County</strain>
        <tissue evidence="6">Salivary glands</tissue>
    </source>
</reference>
<accession>A0A1Q3G1Q6</accession>
<evidence type="ECO:0000256" key="1">
    <source>
        <dbReference type="ARBA" id="ARBA00004123"/>
    </source>
</evidence>
<dbReference type="GO" id="GO:0006334">
    <property type="term" value="P:nucleosome assembly"/>
    <property type="evidence" value="ECO:0007669"/>
    <property type="project" value="InterPro"/>
</dbReference>
<evidence type="ECO:0000313" key="6">
    <source>
        <dbReference type="EMBL" id="JAV33733.1"/>
    </source>
</evidence>
<feature type="region of interest" description="Disordered" evidence="5">
    <location>
        <begin position="332"/>
        <end position="382"/>
    </location>
</feature>
<dbReference type="SUPFAM" id="SSF143113">
    <property type="entry name" value="NAP-like"/>
    <property type="match status" value="1"/>
</dbReference>
<dbReference type="Pfam" id="PF00956">
    <property type="entry name" value="NAP"/>
    <property type="match status" value="1"/>
</dbReference>
<feature type="region of interest" description="Disordered" evidence="5">
    <location>
        <begin position="1"/>
        <end position="28"/>
    </location>
</feature>
<dbReference type="InterPro" id="IPR037231">
    <property type="entry name" value="NAP-like_sf"/>
</dbReference>
<keyword evidence="3" id="KW-0539">Nucleus</keyword>
<organism evidence="6">
    <name type="scientific">Culex tarsalis</name>
    <name type="common">Encephalitis mosquito</name>
    <dbReference type="NCBI Taxonomy" id="7177"/>
    <lineage>
        <taxon>Eukaryota</taxon>
        <taxon>Metazoa</taxon>
        <taxon>Ecdysozoa</taxon>
        <taxon>Arthropoda</taxon>
        <taxon>Hexapoda</taxon>
        <taxon>Insecta</taxon>
        <taxon>Pterygota</taxon>
        <taxon>Neoptera</taxon>
        <taxon>Endopterygota</taxon>
        <taxon>Diptera</taxon>
        <taxon>Nematocera</taxon>
        <taxon>Culicoidea</taxon>
        <taxon>Culicidae</taxon>
        <taxon>Culicinae</taxon>
        <taxon>Culicini</taxon>
        <taxon>Culex</taxon>
        <taxon>Culex</taxon>
    </lineage>
</organism>